<proteinExistence type="predicted"/>
<gene>
    <name evidence="1" type="ORF">O6H91_10G109900</name>
</gene>
<dbReference type="Proteomes" id="UP001162992">
    <property type="component" value="Chromosome 10"/>
</dbReference>
<organism evidence="1 2">
    <name type="scientific">Diphasiastrum complanatum</name>
    <name type="common">Issler's clubmoss</name>
    <name type="synonym">Lycopodium complanatum</name>
    <dbReference type="NCBI Taxonomy" id="34168"/>
    <lineage>
        <taxon>Eukaryota</taxon>
        <taxon>Viridiplantae</taxon>
        <taxon>Streptophyta</taxon>
        <taxon>Embryophyta</taxon>
        <taxon>Tracheophyta</taxon>
        <taxon>Lycopodiopsida</taxon>
        <taxon>Lycopodiales</taxon>
        <taxon>Lycopodiaceae</taxon>
        <taxon>Lycopodioideae</taxon>
        <taxon>Diphasiastrum</taxon>
    </lineage>
</organism>
<evidence type="ECO:0000313" key="2">
    <source>
        <dbReference type="Proteomes" id="UP001162992"/>
    </source>
</evidence>
<keyword evidence="2" id="KW-1185">Reference proteome</keyword>
<protein>
    <submittedName>
        <fullName evidence="1">Uncharacterized protein</fullName>
    </submittedName>
</protein>
<evidence type="ECO:0000313" key="1">
    <source>
        <dbReference type="EMBL" id="KAJ7542523.1"/>
    </source>
</evidence>
<dbReference type="EMBL" id="CM055101">
    <property type="protein sequence ID" value="KAJ7542523.1"/>
    <property type="molecule type" value="Genomic_DNA"/>
</dbReference>
<sequence>MNCNQGNGEAQVPINLIIARQDHVPVAHASSWKGGELKFTVLVLRLVVGALSMLALVLMLTDKETQAISVSLPGTSKPIVLIRSASFADITALKFYVISLSMVALYSLLHAIASGTAMITNRTILGSTTTAWITFILDQGLTYLLVSATAVVSEVAYIAEKGAPKVGWNPVCADFRHFCSQYGASTAVAYLSLLILFSSAGISAYHLFRLYGIMAYLQKSTP</sequence>
<comment type="caution">
    <text evidence="1">The sequence shown here is derived from an EMBL/GenBank/DDBJ whole genome shotgun (WGS) entry which is preliminary data.</text>
</comment>
<accession>A0ACC2CKJ9</accession>
<name>A0ACC2CKJ9_DIPCM</name>
<reference evidence="2" key="1">
    <citation type="journal article" date="2024" name="Proc. Natl. Acad. Sci. U.S.A.">
        <title>Extraordinary preservation of gene collinearity over three hundred million years revealed in homosporous lycophytes.</title>
        <authorList>
            <person name="Li C."/>
            <person name="Wickell D."/>
            <person name="Kuo L.Y."/>
            <person name="Chen X."/>
            <person name="Nie B."/>
            <person name="Liao X."/>
            <person name="Peng D."/>
            <person name="Ji J."/>
            <person name="Jenkins J."/>
            <person name="Williams M."/>
            <person name="Shu S."/>
            <person name="Plott C."/>
            <person name="Barry K."/>
            <person name="Rajasekar S."/>
            <person name="Grimwood J."/>
            <person name="Han X."/>
            <person name="Sun S."/>
            <person name="Hou Z."/>
            <person name="He W."/>
            <person name="Dai G."/>
            <person name="Sun C."/>
            <person name="Schmutz J."/>
            <person name="Leebens-Mack J.H."/>
            <person name="Li F.W."/>
            <person name="Wang L."/>
        </authorList>
    </citation>
    <scope>NUCLEOTIDE SEQUENCE [LARGE SCALE GENOMIC DNA]</scope>
    <source>
        <strain evidence="2">cv. PW_Plant_1</strain>
    </source>
</reference>